<comment type="caution">
    <text evidence="2">The sequence shown here is derived from an EMBL/GenBank/DDBJ whole genome shotgun (WGS) entry which is preliminary data.</text>
</comment>
<dbReference type="RefSeq" id="XP_013254308.1">
    <property type="nucleotide sequence ID" value="XM_013398854.1"/>
</dbReference>
<gene>
    <name evidence="2" type="ORF">A1O9_12353</name>
</gene>
<dbReference type="VEuPathDB" id="FungiDB:A1O9_12353"/>
<reference evidence="2 3" key="1">
    <citation type="submission" date="2013-03" db="EMBL/GenBank/DDBJ databases">
        <title>The Genome Sequence of Exophiala aquamarina CBS 119918.</title>
        <authorList>
            <consortium name="The Broad Institute Genomics Platform"/>
            <person name="Cuomo C."/>
            <person name="de Hoog S."/>
            <person name="Gorbushina A."/>
            <person name="Walker B."/>
            <person name="Young S.K."/>
            <person name="Zeng Q."/>
            <person name="Gargeya S."/>
            <person name="Fitzgerald M."/>
            <person name="Haas B."/>
            <person name="Abouelleil A."/>
            <person name="Allen A.W."/>
            <person name="Alvarado L."/>
            <person name="Arachchi H.M."/>
            <person name="Berlin A.M."/>
            <person name="Chapman S.B."/>
            <person name="Gainer-Dewar J."/>
            <person name="Goldberg J."/>
            <person name="Griggs A."/>
            <person name="Gujja S."/>
            <person name="Hansen M."/>
            <person name="Howarth C."/>
            <person name="Imamovic A."/>
            <person name="Ireland A."/>
            <person name="Larimer J."/>
            <person name="McCowan C."/>
            <person name="Murphy C."/>
            <person name="Pearson M."/>
            <person name="Poon T.W."/>
            <person name="Priest M."/>
            <person name="Roberts A."/>
            <person name="Saif S."/>
            <person name="Shea T."/>
            <person name="Sisk P."/>
            <person name="Sykes S."/>
            <person name="Wortman J."/>
            <person name="Nusbaum C."/>
            <person name="Birren B."/>
        </authorList>
    </citation>
    <scope>NUCLEOTIDE SEQUENCE [LARGE SCALE GENOMIC DNA]</scope>
    <source>
        <strain evidence="2 3">CBS 119918</strain>
    </source>
</reference>
<evidence type="ECO:0000313" key="3">
    <source>
        <dbReference type="Proteomes" id="UP000027920"/>
    </source>
</evidence>
<dbReference type="HOGENOM" id="CLU_2960742_0_0_1"/>
<feature type="region of interest" description="Disordered" evidence="1">
    <location>
        <begin position="39"/>
        <end position="59"/>
    </location>
</feature>
<dbReference type="GeneID" id="25287247"/>
<proteinExistence type="predicted"/>
<name>A0A072NXG5_9EURO</name>
<accession>A0A072NXG5</accession>
<protein>
    <submittedName>
        <fullName evidence="2">Uncharacterized protein</fullName>
    </submittedName>
</protein>
<keyword evidence="3" id="KW-1185">Reference proteome</keyword>
<evidence type="ECO:0000256" key="1">
    <source>
        <dbReference type="SAM" id="MobiDB-lite"/>
    </source>
</evidence>
<dbReference type="Proteomes" id="UP000027920">
    <property type="component" value="Unassembled WGS sequence"/>
</dbReference>
<organism evidence="2 3">
    <name type="scientific">Exophiala aquamarina CBS 119918</name>
    <dbReference type="NCBI Taxonomy" id="1182545"/>
    <lineage>
        <taxon>Eukaryota</taxon>
        <taxon>Fungi</taxon>
        <taxon>Dikarya</taxon>
        <taxon>Ascomycota</taxon>
        <taxon>Pezizomycotina</taxon>
        <taxon>Eurotiomycetes</taxon>
        <taxon>Chaetothyriomycetidae</taxon>
        <taxon>Chaetothyriales</taxon>
        <taxon>Herpotrichiellaceae</taxon>
        <taxon>Exophiala</taxon>
    </lineage>
</organism>
<sequence>MMKPDQNTLRTMSLDALNKSVAVNASGALPPNLGSITKLLSHQGRKDRNRLYSSFQHGR</sequence>
<dbReference type="AlphaFoldDB" id="A0A072NXG5"/>
<evidence type="ECO:0000313" key="2">
    <source>
        <dbReference type="EMBL" id="KEF51718.1"/>
    </source>
</evidence>
<dbReference type="EMBL" id="AMGV01000022">
    <property type="protein sequence ID" value="KEF51718.1"/>
    <property type="molecule type" value="Genomic_DNA"/>
</dbReference>